<dbReference type="SUPFAM" id="SSF56935">
    <property type="entry name" value="Porins"/>
    <property type="match status" value="1"/>
</dbReference>
<dbReference type="Pfam" id="PF07715">
    <property type="entry name" value="Plug"/>
    <property type="match status" value="1"/>
</dbReference>
<keyword evidence="6 14" id="KW-0812">Transmembrane</keyword>
<evidence type="ECO:0000259" key="17">
    <source>
        <dbReference type="Pfam" id="PF00593"/>
    </source>
</evidence>
<gene>
    <name evidence="19" type="ORF">AQPW35_53940</name>
</gene>
<feature type="domain" description="TonB-dependent receptor plug" evidence="18">
    <location>
        <begin position="69"/>
        <end position="183"/>
    </location>
</feature>
<dbReference type="OrthoDB" id="7386960at2"/>
<feature type="domain" description="TonB-dependent receptor-like beta-barrel" evidence="17">
    <location>
        <begin position="297"/>
        <end position="811"/>
    </location>
</feature>
<comment type="similarity">
    <text evidence="2 14 15">Belongs to the TonB-dependent receptor family.</text>
</comment>
<reference evidence="20" key="1">
    <citation type="submission" date="2019-03" db="EMBL/GenBank/DDBJ databases">
        <title>Aquabacterium pictum sp.nov., the first bacteriochlorophyll a-containing freshwater bacterium in the genus Aquabacterium of the class Betaproteobacteria.</title>
        <authorList>
            <person name="Hirose S."/>
            <person name="Tank M."/>
            <person name="Hara E."/>
            <person name="Tamaki H."/>
            <person name="Takaichi S."/>
            <person name="Haruta S."/>
            <person name="Hanada S."/>
        </authorList>
    </citation>
    <scope>NUCLEOTIDE SEQUENCE [LARGE SCALE GENOMIC DNA]</scope>
    <source>
        <strain evidence="20">W35</strain>
    </source>
</reference>
<keyword evidence="10 15" id="KW-0798">TonB box</keyword>
<keyword evidence="9" id="KW-0406">Ion transport</keyword>
<evidence type="ECO:0000313" key="20">
    <source>
        <dbReference type="Proteomes" id="UP000301751"/>
    </source>
</evidence>
<keyword evidence="3 14" id="KW-0813">Transport</keyword>
<evidence type="ECO:0000256" key="9">
    <source>
        <dbReference type="ARBA" id="ARBA00023065"/>
    </source>
</evidence>
<evidence type="ECO:0000256" key="12">
    <source>
        <dbReference type="ARBA" id="ARBA00023170"/>
    </source>
</evidence>
<evidence type="ECO:0000256" key="14">
    <source>
        <dbReference type="PROSITE-ProRule" id="PRU01360"/>
    </source>
</evidence>
<evidence type="ECO:0000256" key="2">
    <source>
        <dbReference type="ARBA" id="ARBA00009810"/>
    </source>
</evidence>
<evidence type="ECO:0000256" key="5">
    <source>
        <dbReference type="ARBA" id="ARBA00022496"/>
    </source>
</evidence>
<feature type="signal peptide" evidence="16">
    <location>
        <begin position="1"/>
        <end position="36"/>
    </location>
</feature>
<dbReference type="InterPro" id="IPR037066">
    <property type="entry name" value="Plug_dom_sf"/>
</dbReference>
<evidence type="ECO:0000256" key="7">
    <source>
        <dbReference type="ARBA" id="ARBA00022729"/>
    </source>
</evidence>
<dbReference type="Gene3D" id="2.40.170.20">
    <property type="entry name" value="TonB-dependent receptor, beta-barrel domain"/>
    <property type="match status" value="1"/>
</dbReference>
<dbReference type="Gene3D" id="2.170.130.10">
    <property type="entry name" value="TonB-dependent receptor, plug domain"/>
    <property type="match status" value="1"/>
</dbReference>
<dbReference type="PROSITE" id="PS52016">
    <property type="entry name" value="TONB_DEPENDENT_REC_3"/>
    <property type="match status" value="1"/>
</dbReference>
<evidence type="ECO:0000256" key="8">
    <source>
        <dbReference type="ARBA" id="ARBA00023004"/>
    </source>
</evidence>
<dbReference type="InterPro" id="IPR039426">
    <property type="entry name" value="TonB-dep_rcpt-like"/>
</dbReference>
<feature type="chain" id="PRO_5019736430" evidence="16">
    <location>
        <begin position="37"/>
        <end position="848"/>
    </location>
</feature>
<dbReference type="GO" id="GO:0015344">
    <property type="term" value="F:siderophore uptake transmembrane transporter activity"/>
    <property type="evidence" value="ECO:0007669"/>
    <property type="project" value="TreeGrafter"/>
</dbReference>
<dbReference type="RefSeq" id="WP_137736013.1">
    <property type="nucleotide sequence ID" value="NZ_BJCL01000033.1"/>
</dbReference>
<keyword evidence="11 14" id="KW-0472">Membrane</keyword>
<evidence type="ECO:0000256" key="13">
    <source>
        <dbReference type="ARBA" id="ARBA00023237"/>
    </source>
</evidence>
<evidence type="ECO:0000256" key="4">
    <source>
        <dbReference type="ARBA" id="ARBA00022452"/>
    </source>
</evidence>
<keyword evidence="13 14" id="KW-0998">Cell outer membrane</keyword>
<dbReference type="AlphaFoldDB" id="A0A480AY80"/>
<evidence type="ECO:0000256" key="15">
    <source>
        <dbReference type="RuleBase" id="RU003357"/>
    </source>
</evidence>
<keyword evidence="12 19" id="KW-0675">Receptor</keyword>
<organism evidence="19 20">
    <name type="scientific">Pseudaquabacterium pictum</name>
    <dbReference type="NCBI Taxonomy" id="2315236"/>
    <lineage>
        <taxon>Bacteria</taxon>
        <taxon>Pseudomonadati</taxon>
        <taxon>Pseudomonadota</taxon>
        <taxon>Betaproteobacteria</taxon>
        <taxon>Burkholderiales</taxon>
        <taxon>Sphaerotilaceae</taxon>
        <taxon>Pseudaquabacterium</taxon>
    </lineage>
</organism>
<dbReference type="Pfam" id="PF00593">
    <property type="entry name" value="TonB_dep_Rec_b-barrel"/>
    <property type="match status" value="1"/>
</dbReference>
<evidence type="ECO:0000256" key="10">
    <source>
        <dbReference type="ARBA" id="ARBA00023077"/>
    </source>
</evidence>
<dbReference type="InterPro" id="IPR012910">
    <property type="entry name" value="Plug_dom"/>
</dbReference>
<keyword evidence="20" id="KW-1185">Reference proteome</keyword>
<evidence type="ECO:0000259" key="18">
    <source>
        <dbReference type="Pfam" id="PF07715"/>
    </source>
</evidence>
<keyword evidence="8" id="KW-0408">Iron</keyword>
<accession>A0A480AY80</accession>
<keyword evidence="7 16" id="KW-0732">Signal</keyword>
<evidence type="ECO:0000256" key="1">
    <source>
        <dbReference type="ARBA" id="ARBA00004571"/>
    </source>
</evidence>
<dbReference type="EMBL" id="BJCL01000033">
    <property type="protein sequence ID" value="GCL66313.1"/>
    <property type="molecule type" value="Genomic_DNA"/>
</dbReference>
<dbReference type="PANTHER" id="PTHR32552:SF89">
    <property type="entry name" value="CATECHOLATE SIDEROPHORE RECEPTOR FIU"/>
    <property type="match status" value="1"/>
</dbReference>
<keyword evidence="4 14" id="KW-1134">Transmembrane beta strand</keyword>
<keyword evidence="5" id="KW-0410">Iron transport</keyword>
<dbReference type="PANTHER" id="PTHR32552">
    <property type="entry name" value="FERRICHROME IRON RECEPTOR-RELATED"/>
    <property type="match status" value="1"/>
</dbReference>
<evidence type="ECO:0000256" key="16">
    <source>
        <dbReference type="SAM" id="SignalP"/>
    </source>
</evidence>
<sequence length="848" mass="90683">MHTVQPFRQPRHRRTQIAALLASSAFAALFSGVVHAQQTAPESTTAEDKKDTTNMNRVVVTATSAPKSKMRSSVSVTDVDADRIKDFGARTEAEVLLLIPGIRTDSTAGSGGNANISVRGLPIASGGSKFVQLQEDGLPTVQFGDMNFGNNDYWTRFDNSVDTIQTLRGGSASVFASHAPGAVINYLSKTGKQKGGSVGITRGLNYNETRLDGDFGMKLAPDLYFHIGGYFREGEGLRHTDVTAVNGYQLKGNITKEFNGGKGYVRAYVKLLDEHAPANAQTFLQARLSGNTYTGFSKAPGYDGTRDSEMSPYNASVLSVNPATGGVVTSSLNRGITVKSQSVGLEFRNEFAGGFTVDNKFRYADNSSAFQAQFWDLQTLGNLLGTSGQTARYFNGPKAGQVVTAANLSAGLVSKGAAINTQSPDMGNLFNDLSISRQLKLGIGTLDVKGGWFHSRQNVQQRWSISERVMEAGRDGALIDLFDGAGAALTSAGLTGYNNQWGCCARDLDVKYTTDAPYLSLNLASGNFDFDGGVRHETFRAKGSYAGPKLVPGGLDVNGDGVIDGAEKNVYVADTANASKLDYKINYTSYSLGLNYRVSSDLSVFVRQSKGYRAIADRLLYSPFIDTAGALTAYGKTIAAAPVKQSEVGLKFRGRTDAVNYNVAATVFRATTEEYDYDQTRQDDPSKPGFQGPKLDVKGYKATGLELETGATVGNLGLNVNLTYSDEKLASSLFNPASVGKVQGGVPKWRYTISPRYAIGDAVIGATIRGNSWVYADDNNVRKVDGHYIVSAFVNYDFGRNITGSLNVNNLFDKVYPAAGTGFVGGSTSIVGGAETGRTISATVKYAF</sequence>
<dbReference type="Proteomes" id="UP000301751">
    <property type="component" value="Unassembled WGS sequence"/>
</dbReference>
<dbReference type="InterPro" id="IPR036942">
    <property type="entry name" value="Beta-barrel_TonB_sf"/>
</dbReference>
<proteinExistence type="inferred from homology"/>
<protein>
    <submittedName>
        <fullName evidence="19">TonB-dependent receptor</fullName>
    </submittedName>
</protein>
<evidence type="ECO:0000256" key="11">
    <source>
        <dbReference type="ARBA" id="ARBA00023136"/>
    </source>
</evidence>
<evidence type="ECO:0000313" key="19">
    <source>
        <dbReference type="EMBL" id="GCL66313.1"/>
    </source>
</evidence>
<evidence type="ECO:0000256" key="6">
    <source>
        <dbReference type="ARBA" id="ARBA00022692"/>
    </source>
</evidence>
<comment type="subcellular location">
    <subcellularLocation>
        <location evidence="1 14">Cell outer membrane</location>
        <topology evidence="1 14">Multi-pass membrane protein</topology>
    </subcellularLocation>
</comment>
<evidence type="ECO:0000256" key="3">
    <source>
        <dbReference type="ARBA" id="ARBA00022448"/>
    </source>
</evidence>
<dbReference type="GO" id="GO:0009279">
    <property type="term" value="C:cell outer membrane"/>
    <property type="evidence" value="ECO:0007669"/>
    <property type="project" value="UniProtKB-SubCell"/>
</dbReference>
<dbReference type="InterPro" id="IPR000531">
    <property type="entry name" value="Beta-barrel_TonB"/>
</dbReference>
<comment type="caution">
    <text evidence="19">The sequence shown here is derived from an EMBL/GenBank/DDBJ whole genome shotgun (WGS) entry which is preliminary data.</text>
</comment>
<name>A0A480AY80_9BURK</name>